<dbReference type="EMBL" id="BKAU01000006">
    <property type="protein sequence ID" value="GEP98331.1"/>
    <property type="molecule type" value="Genomic_DNA"/>
</dbReference>
<evidence type="ECO:0000313" key="8">
    <source>
        <dbReference type="EMBL" id="GEP98331.1"/>
    </source>
</evidence>
<dbReference type="PANTHER" id="PTHR33452">
    <property type="entry name" value="OXIDOREDUCTASE CATD-RELATED"/>
    <property type="match status" value="1"/>
</dbReference>
<keyword evidence="9" id="KW-1185">Reference proteome</keyword>
<dbReference type="AlphaFoldDB" id="A0A512RRK5"/>
<sequence length="149" mass="16857">MNLLQRIDRWGETHHPKWIDGLRILLGLVLMWKGIQFVQNIDLLKARITEQPFLTVVAFWVAHLIVFAHFVGGLLIALGMITRVAVIANIPILIGAVFFVNSPTHLFSVHSELALSILVLFLLLFFLVEGSGKLSVDDYIRRHPEKTPV</sequence>
<gene>
    <name evidence="8" type="ORF">CCY01nite_45910</name>
</gene>
<keyword evidence="4 7" id="KW-0812">Transmembrane</keyword>
<protein>
    <recommendedName>
        <fullName evidence="10">DoxX family protein</fullName>
    </recommendedName>
</protein>
<dbReference type="GO" id="GO:0005886">
    <property type="term" value="C:plasma membrane"/>
    <property type="evidence" value="ECO:0007669"/>
    <property type="project" value="UniProtKB-SubCell"/>
</dbReference>
<dbReference type="PANTHER" id="PTHR33452:SF1">
    <property type="entry name" value="INNER MEMBRANE PROTEIN YPHA-RELATED"/>
    <property type="match status" value="1"/>
</dbReference>
<keyword evidence="3" id="KW-1003">Cell membrane</keyword>
<dbReference type="InterPro" id="IPR032808">
    <property type="entry name" value="DoxX"/>
</dbReference>
<reference evidence="8 9" key="1">
    <citation type="submission" date="2019-07" db="EMBL/GenBank/DDBJ databases">
        <title>Whole genome shotgun sequence of Chitinophaga cymbidii NBRC 109752.</title>
        <authorList>
            <person name="Hosoyama A."/>
            <person name="Uohara A."/>
            <person name="Ohji S."/>
            <person name="Ichikawa N."/>
        </authorList>
    </citation>
    <scope>NUCLEOTIDE SEQUENCE [LARGE SCALE GENOMIC DNA]</scope>
    <source>
        <strain evidence="8 9">NBRC 109752</strain>
    </source>
</reference>
<comment type="subcellular location">
    <subcellularLocation>
        <location evidence="1">Cell membrane</location>
        <topology evidence="1">Multi-pass membrane protein</topology>
    </subcellularLocation>
</comment>
<evidence type="ECO:0000256" key="4">
    <source>
        <dbReference type="ARBA" id="ARBA00022692"/>
    </source>
</evidence>
<accession>A0A512RRK5</accession>
<evidence type="ECO:0000256" key="6">
    <source>
        <dbReference type="ARBA" id="ARBA00023136"/>
    </source>
</evidence>
<evidence type="ECO:0000313" key="9">
    <source>
        <dbReference type="Proteomes" id="UP000321436"/>
    </source>
</evidence>
<dbReference type="Pfam" id="PF07681">
    <property type="entry name" value="DoxX"/>
    <property type="match status" value="1"/>
</dbReference>
<name>A0A512RRK5_9BACT</name>
<evidence type="ECO:0000256" key="1">
    <source>
        <dbReference type="ARBA" id="ARBA00004651"/>
    </source>
</evidence>
<comment type="caution">
    <text evidence="8">The sequence shown here is derived from an EMBL/GenBank/DDBJ whole genome shotgun (WGS) entry which is preliminary data.</text>
</comment>
<evidence type="ECO:0000256" key="3">
    <source>
        <dbReference type="ARBA" id="ARBA00022475"/>
    </source>
</evidence>
<proteinExistence type="inferred from homology"/>
<evidence type="ECO:0000256" key="7">
    <source>
        <dbReference type="SAM" id="Phobius"/>
    </source>
</evidence>
<feature type="transmembrane region" description="Helical" evidence="7">
    <location>
        <begin position="53"/>
        <end position="77"/>
    </location>
</feature>
<dbReference type="InterPro" id="IPR051907">
    <property type="entry name" value="DoxX-like_oxidoreductase"/>
</dbReference>
<keyword evidence="6 7" id="KW-0472">Membrane</keyword>
<dbReference type="Proteomes" id="UP000321436">
    <property type="component" value="Unassembled WGS sequence"/>
</dbReference>
<evidence type="ECO:0008006" key="10">
    <source>
        <dbReference type="Google" id="ProtNLM"/>
    </source>
</evidence>
<comment type="similarity">
    <text evidence="2">Belongs to the DoxX family.</text>
</comment>
<evidence type="ECO:0000256" key="2">
    <source>
        <dbReference type="ARBA" id="ARBA00006679"/>
    </source>
</evidence>
<feature type="transmembrane region" description="Helical" evidence="7">
    <location>
        <begin position="113"/>
        <end position="132"/>
    </location>
</feature>
<evidence type="ECO:0000256" key="5">
    <source>
        <dbReference type="ARBA" id="ARBA00022989"/>
    </source>
</evidence>
<organism evidence="8 9">
    <name type="scientific">Chitinophaga cymbidii</name>
    <dbReference type="NCBI Taxonomy" id="1096750"/>
    <lineage>
        <taxon>Bacteria</taxon>
        <taxon>Pseudomonadati</taxon>
        <taxon>Bacteroidota</taxon>
        <taxon>Chitinophagia</taxon>
        <taxon>Chitinophagales</taxon>
        <taxon>Chitinophagaceae</taxon>
        <taxon>Chitinophaga</taxon>
    </lineage>
</organism>
<feature type="transmembrane region" description="Helical" evidence="7">
    <location>
        <begin position="84"/>
        <end position="101"/>
    </location>
</feature>
<keyword evidence="5 7" id="KW-1133">Transmembrane helix</keyword>
<dbReference type="RefSeq" id="WP_146866797.1">
    <property type="nucleotide sequence ID" value="NZ_BKAU01000006.1"/>
</dbReference>
<dbReference type="OrthoDB" id="680764at2"/>